<sequence length="74" mass="8627">GSAVCRCSAFPNQKLHKNESFIRGQVASYRYRSFRLCPCSTQVLCRRQLEYLEANLPRAVYLRFKVKPVPQEDC</sequence>
<evidence type="ECO:0000313" key="2">
    <source>
        <dbReference type="Proteomes" id="UP000823775"/>
    </source>
</evidence>
<dbReference type="EMBL" id="JACEIK010000976">
    <property type="protein sequence ID" value="MCD7464572.1"/>
    <property type="molecule type" value="Genomic_DNA"/>
</dbReference>
<dbReference type="Proteomes" id="UP000823775">
    <property type="component" value="Unassembled WGS sequence"/>
</dbReference>
<name>A0ABS8SZR6_DATST</name>
<feature type="non-terminal residue" evidence="1">
    <location>
        <position position="1"/>
    </location>
</feature>
<reference evidence="1 2" key="1">
    <citation type="journal article" date="2021" name="BMC Genomics">
        <title>Datura genome reveals duplications of psychoactive alkaloid biosynthetic genes and high mutation rate following tissue culture.</title>
        <authorList>
            <person name="Rajewski A."/>
            <person name="Carter-House D."/>
            <person name="Stajich J."/>
            <person name="Litt A."/>
        </authorList>
    </citation>
    <scope>NUCLEOTIDE SEQUENCE [LARGE SCALE GENOMIC DNA]</scope>
    <source>
        <strain evidence="1">AR-01</strain>
    </source>
</reference>
<proteinExistence type="predicted"/>
<evidence type="ECO:0000313" key="1">
    <source>
        <dbReference type="EMBL" id="MCD7464572.1"/>
    </source>
</evidence>
<organism evidence="1 2">
    <name type="scientific">Datura stramonium</name>
    <name type="common">Jimsonweed</name>
    <name type="synonym">Common thornapple</name>
    <dbReference type="NCBI Taxonomy" id="4076"/>
    <lineage>
        <taxon>Eukaryota</taxon>
        <taxon>Viridiplantae</taxon>
        <taxon>Streptophyta</taxon>
        <taxon>Embryophyta</taxon>
        <taxon>Tracheophyta</taxon>
        <taxon>Spermatophyta</taxon>
        <taxon>Magnoliopsida</taxon>
        <taxon>eudicotyledons</taxon>
        <taxon>Gunneridae</taxon>
        <taxon>Pentapetalae</taxon>
        <taxon>asterids</taxon>
        <taxon>lamiids</taxon>
        <taxon>Solanales</taxon>
        <taxon>Solanaceae</taxon>
        <taxon>Solanoideae</taxon>
        <taxon>Datureae</taxon>
        <taxon>Datura</taxon>
    </lineage>
</organism>
<keyword evidence="2" id="KW-1185">Reference proteome</keyword>
<protein>
    <submittedName>
        <fullName evidence="1">Uncharacterized protein</fullName>
    </submittedName>
</protein>
<comment type="caution">
    <text evidence="1">The sequence shown here is derived from an EMBL/GenBank/DDBJ whole genome shotgun (WGS) entry which is preliminary data.</text>
</comment>
<gene>
    <name evidence="1" type="ORF">HAX54_053009</name>
</gene>
<accession>A0ABS8SZR6</accession>